<dbReference type="Proteomes" id="UP000467840">
    <property type="component" value="Chromosome 6"/>
</dbReference>
<evidence type="ECO:0000313" key="2">
    <source>
        <dbReference type="EMBL" id="KAF2316973.1"/>
    </source>
</evidence>
<evidence type="ECO:0000313" key="3">
    <source>
        <dbReference type="Proteomes" id="UP000467840"/>
    </source>
</evidence>
<evidence type="ECO:0000256" key="1">
    <source>
        <dbReference type="SAM" id="MobiDB-lite"/>
    </source>
</evidence>
<proteinExistence type="predicted"/>
<feature type="region of interest" description="Disordered" evidence="1">
    <location>
        <begin position="1"/>
        <end position="52"/>
    </location>
</feature>
<dbReference type="EMBL" id="JAAGAX010000004">
    <property type="protein sequence ID" value="KAF2316973.1"/>
    <property type="molecule type" value="Genomic_DNA"/>
</dbReference>
<sequence>MVPLRVPTTTLNNPPQKKRTLMKGGVKVKTTRGLKSSSMKVAGPTQGPHAQPSALKPIVIQEGAFGEPKVAFMSVLGIEHHIKEFALNHGMDIARACEEAKEKLQEVMHQKYTIDFKKLRNINS</sequence>
<protein>
    <submittedName>
        <fullName evidence="2">Uncharacterized protein</fullName>
    </submittedName>
</protein>
<keyword evidence="3" id="KW-1185">Reference proteome</keyword>
<comment type="caution">
    <text evidence="2">The sequence shown here is derived from an EMBL/GenBank/DDBJ whole genome shotgun (WGS) entry which is preliminary data.</text>
</comment>
<reference evidence="2 3" key="1">
    <citation type="journal article" date="2020" name="Mol. Plant">
        <title>The Chromosome-Based Rubber Tree Genome Provides New Insights into Spurge Genome Evolution and Rubber Biosynthesis.</title>
        <authorList>
            <person name="Liu J."/>
            <person name="Shi C."/>
            <person name="Shi C.C."/>
            <person name="Li W."/>
            <person name="Zhang Q.J."/>
            <person name="Zhang Y."/>
            <person name="Li K."/>
            <person name="Lu H.F."/>
            <person name="Shi C."/>
            <person name="Zhu S.T."/>
            <person name="Xiao Z.Y."/>
            <person name="Nan H."/>
            <person name="Yue Y."/>
            <person name="Zhu X.G."/>
            <person name="Wu Y."/>
            <person name="Hong X.N."/>
            <person name="Fan G.Y."/>
            <person name="Tong Y."/>
            <person name="Zhang D."/>
            <person name="Mao C.L."/>
            <person name="Liu Y.L."/>
            <person name="Hao S.J."/>
            <person name="Liu W.Q."/>
            <person name="Lv M.Q."/>
            <person name="Zhang H.B."/>
            <person name="Liu Y."/>
            <person name="Hu-Tang G.R."/>
            <person name="Wang J.P."/>
            <person name="Wang J.H."/>
            <person name="Sun Y.H."/>
            <person name="Ni S.B."/>
            <person name="Chen W.B."/>
            <person name="Zhang X.C."/>
            <person name="Jiao Y.N."/>
            <person name="Eichler E.E."/>
            <person name="Li G.H."/>
            <person name="Liu X."/>
            <person name="Gao L.Z."/>
        </authorList>
    </citation>
    <scope>NUCLEOTIDE SEQUENCE [LARGE SCALE GENOMIC DNA]</scope>
    <source>
        <strain evidence="3">cv. GT1</strain>
        <tissue evidence="2">Leaf</tissue>
    </source>
</reference>
<organism evidence="2 3">
    <name type="scientific">Hevea brasiliensis</name>
    <name type="common">Para rubber tree</name>
    <name type="synonym">Siphonia brasiliensis</name>
    <dbReference type="NCBI Taxonomy" id="3981"/>
    <lineage>
        <taxon>Eukaryota</taxon>
        <taxon>Viridiplantae</taxon>
        <taxon>Streptophyta</taxon>
        <taxon>Embryophyta</taxon>
        <taxon>Tracheophyta</taxon>
        <taxon>Spermatophyta</taxon>
        <taxon>Magnoliopsida</taxon>
        <taxon>eudicotyledons</taxon>
        <taxon>Gunneridae</taxon>
        <taxon>Pentapetalae</taxon>
        <taxon>rosids</taxon>
        <taxon>fabids</taxon>
        <taxon>Malpighiales</taxon>
        <taxon>Euphorbiaceae</taxon>
        <taxon>Crotonoideae</taxon>
        <taxon>Micrandreae</taxon>
        <taxon>Hevea</taxon>
    </lineage>
</organism>
<accession>A0A6A6MXS6</accession>
<name>A0A6A6MXS6_HEVBR</name>
<gene>
    <name evidence="2" type="ORF">GH714_009158</name>
</gene>
<dbReference type="AlphaFoldDB" id="A0A6A6MXS6"/>